<gene>
    <name evidence="1" type="ORF">B296_00007040</name>
</gene>
<comment type="caution">
    <text evidence="1">The sequence shown here is derived from an EMBL/GenBank/DDBJ whole genome shotgun (WGS) entry which is preliminary data.</text>
</comment>
<evidence type="ECO:0000313" key="1">
    <source>
        <dbReference type="EMBL" id="RRT85326.1"/>
    </source>
</evidence>
<proteinExistence type="predicted"/>
<evidence type="ECO:0000313" key="2">
    <source>
        <dbReference type="Proteomes" id="UP000287651"/>
    </source>
</evidence>
<name>A0A427BAB5_ENSVE</name>
<organism evidence="1 2">
    <name type="scientific">Ensete ventricosum</name>
    <name type="common">Abyssinian banana</name>
    <name type="synonym">Musa ensete</name>
    <dbReference type="NCBI Taxonomy" id="4639"/>
    <lineage>
        <taxon>Eukaryota</taxon>
        <taxon>Viridiplantae</taxon>
        <taxon>Streptophyta</taxon>
        <taxon>Embryophyta</taxon>
        <taxon>Tracheophyta</taxon>
        <taxon>Spermatophyta</taxon>
        <taxon>Magnoliopsida</taxon>
        <taxon>Liliopsida</taxon>
        <taxon>Zingiberales</taxon>
        <taxon>Musaceae</taxon>
        <taxon>Ensete</taxon>
    </lineage>
</organism>
<dbReference type="Proteomes" id="UP000287651">
    <property type="component" value="Unassembled WGS sequence"/>
</dbReference>
<accession>A0A427BAB5</accession>
<dbReference type="EMBL" id="AMZH03000135">
    <property type="protein sequence ID" value="RRT85326.1"/>
    <property type="molecule type" value="Genomic_DNA"/>
</dbReference>
<protein>
    <submittedName>
        <fullName evidence="1">Uncharacterized protein</fullName>
    </submittedName>
</protein>
<dbReference type="AlphaFoldDB" id="A0A427BAB5"/>
<reference evidence="1 2" key="1">
    <citation type="journal article" date="2014" name="Agronomy (Basel)">
        <title>A Draft Genome Sequence for Ensete ventricosum, the Drought-Tolerant Tree Against Hunger.</title>
        <authorList>
            <person name="Harrison J."/>
            <person name="Moore K.A."/>
            <person name="Paszkiewicz K."/>
            <person name="Jones T."/>
            <person name="Grant M."/>
            <person name="Ambacheew D."/>
            <person name="Muzemil S."/>
            <person name="Studholme D.J."/>
        </authorList>
    </citation>
    <scope>NUCLEOTIDE SEQUENCE [LARGE SCALE GENOMIC DNA]</scope>
</reference>
<sequence>MGGTYWSASRLIWGSSTTGGDQNFDRYRPVQVGNGRFRPSPPTTWRFQPGYGWLQRGKKKQEKEGEPRIVSPFKNEVAARLLETPVVGEPRDDAMDEENLVRRRLLHRGFLIIAFSSSEATRKRGKRQRLLLTRAGRSLGDFSSARGEASVTSHLHGEKKTRLLLSMLSRTKIYVGCSM</sequence>